<keyword evidence="3" id="KW-1185">Reference proteome</keyword>
<dbReference type="InterPro" id="IPR036047">
    <property type="entry name" value="F-box-like_dom_sf"/>
</dbReference>
<sequence length="208" mass="23413">MTSVARHALGTVELLGRVLSNLDFFNLFKAQLVNKTWHDCIAGSKTLQTNCWLCADGLEGSEPPEEPAKRYLSPYGEDTAVCWVGKMSDTYPTFAFPDRIIPNVKKNPILCERFRDVSARGLEDGGYGMWLFDLKSSPARFETVHGDESWRRTFVSQTLFTTLYVCYPSDYGGSPWPCRVLKDAGSIRIGQLFDWLEGISPRGEERPG</sequence>
<proteinExistence type="predicted"/>
<accession>A0A8E2JPM2</accession>
<dbReference type="InterPro" id="IPR001810">
    <property type="entry name" value="F-box_dom"/>
</dbReference>
<dbReference type="AlphaFoldDB" id="A0A8E2JPM2"/>
<dbReference type="SUPFAM" id="SSF81383">
    <property type="entry name" value="F-box domain"/>
    <property type="match status" value="1"/>
</dbReference>
<reference evidence="2 3" key="1">
    <citation type="journal article" date="2016" name="Nat. Commun.">
        <title>Ectomycorrhizal ecology is imprinted in the genome of the dominant symbiotic fungus Cenococcum geophilum.</title>
        <authorList>
            <consortium name="DOE Joint Genome Institute"/>
            <person name="Peter M."/>
            <person name="Kohler A."/>
            <person name="Ohm R.A."/>
            <person name="Kuo A."/>
            <person name="Krutzmann J."/>
            <person name="Morin E."/>
            <person name="Arend M."/>
            <person name="Barry K.W."/>
            <person name="Binder M."/>
            <person name="Choi C."/>
            <person name="Clum A."/>
            <person name="Copeland A."/>
            <person name="Grisel N."/>
            <person name="Haridas S."/>
            <person name="Kipfer T."/>
            <person name="LaButti K."/>
            <person name="Lindquist E."/>
            <person name="Lipzen A."/>
            <person name="Maire R."/>
            <person name="Meier B."/>
            <person name="Mihaltcheva S."/>
            <person name="Molinier V."/>
            <person name="Murat C."/>
            <person name="Poggeler S."/>
            <person name="Quandt C.A."/>
            <person name="Sperisen C."/>
            <person name="Tritt A."/>
            <person name="Tisserant E."/>
            <person name="Crous P.W."/>
            <person name="Henrissat B."/>
            <person name="Nehls U."/>
            <person name="Egli S."/>
            <person name="Spatafora J.W."/>
            <person name="Grigoriev I.V."/>
            <person name="Martin F.M."/>
        </authorList>
    </citation>
    <scope>NUCLEOTIDE SEQUENCE [LARGE SCALE GENOMIC DNA]</scope>
    <source>
        <strain evidence="2 3">CBS 207.34</strain>
    </source>
</reference>
<evidence type="ECO:0000259" key="1">
    <source>
        <dbReference type="Pfam" id="PF00646"/>
    </source>
</evidence>
<evidence type="ECO:0000313" key="3">
    <source>
        <dbReference type="Proteomes" id="UP000250140"/>
    </source>
</evidence>
<name>A0A8E2JPM2_9PEZI</name>
<dbReference type="Pfam" id="PF00646">
    <property type="entry name" value="F-box"/>
    <property type="match status" value="1"/>
</dbReference>
<dbReference type="Proteomes" id="UP000250140">
    <property type="component" value="Unassembled WGS sequence"/>
</dbReference>
<organism evidence="2 3">
    <name type="scientific">Glonium stellatum</name>
    <dbReference type="NCBI Taxonomy" id="574774"/>
    <lineage>
        <taxon>Eukaryota</taxon>
        <taxon>Fungi</taxon>
        <taxon>Dikarya</taxon>
        <taxon>Ascomycota</taxon>
        <taxon>Pezizomycotina</taxon>
        <taxon>Dothideomycetes</taxon>
        <taxon>Pleosporomycetidae</taxon>
        <taxon>Gloniales</taxon>
        <taxon>Gloniaceae</taxon>
        <taxon>Glonium</taxon>
    </lineage>
</organism>
<dbReference type="EMBL" id="KV750442">
    <property type="protein sequence ID" value="OCL04757.1"/>
    <property type="molecule type" value="Genomic_DNA"/>
</dbReference>
<evidence type="ECO:0000313" key="2">
    <source>
        <dbReference type="EMBL" id="OCL04757.1"/>
    </source>
</evidence>
<protein>
    <recommendedName>
        <fullName evidence="1">F-box domain-containing protein</fullName>
    </recommendedName>
</protein>
<gene>
    <name evidence="2" type="ORF">AOQ84DRAFT_356263</name>
</gene>
<feature type="domain" description="F-box" evidence="1">
    <location>
        <begin position="13"/>
        <end position="43"/>
    </location>
</feature>